<organism evidence="1 2">
    <name type="scientific">Morganella morganii</name>
    <name type="common">Proteus morganii</name>
    <dbReference type="NCBI Taxonomy" id="582"/>
    <lineage>
        <taxon>Bacteria</taxon>
        <taxon>Pseudomonadati</taxon>
        <taxon>Pseudomonadota</taxon>
        <taxon>Gammaproteobacteria</taxon>
        <taxon>Enterobacterales</taxon>
        <taxon>Morganellaceae</taxon>
        <taxon>Morganella</taxon>
    </lineage>
</organism>
<proteinExistence type="predicted"/>
<evidence type="ECO:0000313" key="2">
    <source>
        <dbReference type="Proteomes" id="UP000286908"/>
    </source>
</evidence>
<reference evidence="1 2" key="1">
    <citation type="submission" date="2017-08" db="EMBL/GenBank/DDBJ databases">
        <title>Draft genome sequence of pheromone producing symbiont Morganella morganii, of the female New Zealand grass grub Costelytra giveni.</title>
        <authorList>
            <person name="Laugraud A."/>
            <person name="Young S.D."/>
            <person name="Hurst M.H."/>
        </authorList>
    </citation>
    <scope>NUCLEOTIDE SEQUENCE [LARGE SCALE GENOMIC DNA]</scope>
    <source>
        <strain evidence="1 2">MMsCG</strain>
    </source>
</reference>
<accession>A0A433ZTN7</accession>
<comment type="caution">
    <text evidence="1">The sequence shown here is derived from an EMBL/GenBank/DDBJ whole genome shotgun (WGS) entry which is preliminary data.</text>
</comment>
<name>A0A433ZTN7_MORMO</name>
<protein>
    <submittedName>
        <fullName evidence="1">Uncharacterized protein</fullName>
    </submittedName>
</protein>
<gene>
    <name evidence="1" type="ORF">CKG00_03120</name>
</gene>
<evidence type="ECO:0000313" key="1">
    <source>
        <dbReference type="EMBL" id="RUT65504.1"/>
    </source>
</evidence>
<dbReference type="EMBL" id="NRQY01000001">
    <property type="protein sequence ID" value="RUT65504.1"/>
    <property type="molecule type" value="Genomic_DNA"/>
</dbReference>
<dbReference type="AlphaFoldDB" id="A0A433ZTN7"/>
<sequence length="62" mass="7511">MKYKMNFPVIFCINYINNCIFTKNTVYYFIKIICIILQRYQTTPFYCADSNHIFILPDKLTL</sequence>
<dbReference type="Proteomes" id="UP000286908">
    <property type="component" value="Unassembled WGS sequence"/>
</dbReference>